<feature type="region of interest" description="Disordered" evidence="1">
    <location>
        <begin position="522"/>
        <end position="573"/>
    </location>
</feature>
<feature type="compositionally biased region" description="Low complexity" evidence="1">
    <location>
        <begin position="477"/>
        <end position="496"/>
    </location>
</feature>
<dbReference type="AlphaFoldDB" id="A0A9K3KZJ7"/>
<comment type="caution">
    <text evidence="2">The sequence shown here is derived from an EMBL/GenBank/DDBJ whole genome shotgun (WGS) entry which is preliminary data.</text>
</comment>
<feature type="region of interest" description="Disordered" evidence="1">
    <location>
        <begin position="131"/>
        <end position="209"/>
    </location>
</feature>
<keyword evidence="3" id="KW-1185">Reference proteome</keyword>
<dbReference type="Proteomes" id="UP000693970">
    <property type="component" value="Unassembled WGS sequence"/>
</dbReference>
<proteinExistence type="predicted"/>
<reference evidence="2" key="2">
    <citation type="submission" date="2021-04" db="EMBL/GenBank/DDBJ databases">
        <authorList>
            <person name="Podell S."/>
        </authorList>
    </citation>
    <scope>NUCLEOTIDE SEQUENCE</scope>
    <source>
        <strain evidence="2">Hildebrandi</strain>
    </source>
</reference>
<evidence type="ECO:0000313" key="3">
    <source>
        <dbReference type="Proteomes" id="UP000693970"/>
    </source>
</evidence>
<protein>
    <submittedName>
        <fullName evidence="2">Uncharacterized protein</fullName>
    </submittedName>
</protein>
<reference evidence="2" key="1">
    <citation type="journal article" date="2021" name="Sci. Rep.">
        <title>Diploid genomic architecture of Nitzschia inconspicua, an elite biomass production diatom.</title>
        <authorList>
            <person name="Oliver A."/>
            <person name="Podell S."/>
            <person name="Pinowska A."/>
            <person name="Traller J.C."/>
            <person name="Smith S.R."/>
            <person name="McClure R."/>
            <person name="Beliaev A."/>
            <person name="Bohutskyi P."/>
            <person name="Hill E.A."/>
            <person name="Rabines A."/>
            <person name="Zheng H."/>
            <person name="Allen L.Z."/>
            <person name="Kuo A."/>
            <person name="Grigoriev I.V."/>
            <person name="Allen A.E."/>
            <person name="Hazlebeck D."/>
            <person name="Allen E.E."/>
        </authorList>
    </citation>
    <scope>NUCLEOTIDE SEQUENCE</scope>
    <source>
        <strain evidence="2">Hildebrandi</strain>
    </source>
</reference>
<name>A0A9K3KZJ7_9STRA</name>
<evidence type="ECO:0000313" key="2">
    <source>
        <dbReference type="EMBL" id="KAG7352924.1"/>
    </source>
</evidence>
<feature type="compositionally biased region" description="Low complexity" evidence="1">
    <location>
        <begin position="166"/>
        <end position="175"/>
    </location>
</feature>
<dbReference type="OrthoDB" id="49285at2759"/>
<accession>A0A9K3KZJ7</accession>
<dbReference type="EMBL" id="JAGRRH010000017">
    <property type="protein sequence ID" value="KAG7352924.1"/>
    <property type="molecule type" value="Genomic_DNA"/>
</dbReference>
<gene>
    <name evidence="2" type="ORF">IV203_008972</name>
</gene>
<feature type="region of interest" description="Disordered" evidence="1">
    <location>
        <begin position="1"/>
        <end position="21"/>
    </location>
</feature>
<feature type="region of interest" description="Disordered" evidence="1">
    <location>
        <begin position="63"/>
        <end position="90"/>
    </location>
</feature>
<feature type="compositionally biased region" description="Polar residues" evidence="1">
    <location>
        <begin position="531"/>
        <end position="549"/>
    </location>
</feature>
<feature type="region of interest" description="Disordered" evidence="1">
    <location>
        <begin position="469"/>
        <end position="498"/>
    </location>
</feature>
<sequence>MQNLDEYHQDHRRSYDTHDAVDTGELAAATIMPQRNLPVLERESEVDALSKTCNMSKLKCPPSLVSQMRKHHKKESSSRNRDRRHCRPVDTMAYHKEEADLSDDCGKTTFDFSSAQSIVHSIVNPCSPAFQNVNSDTEEDDVDGNNSLVKPTPSSHHHRSNEHDTPPTSGSSSGSDVEDETSHSTTENGSPDPYVSTPTIKQGKSRKKGTTYEGTALFSHRSPLPNGRDLFVSVGRELYHLTNTSTGCIANRLQSQNLLPREKKTILDLTCHSSLEWTMVLEFLKPSREDRERVGWGKLPILLPWFVELRSLPLVGEADMFLLHNVLGGRSDGTTRPISLANLLKLSKISYSCGLETTKNQVRRFLRHSLLHPRKLTTCHFSNVHEQEQFELEWDLEDLKALAELMTTFDEFREYLWEYAVITYLPHDLNVSDSWGLVSNSLFPYLLREGMMQMMILESMEASSYSENRSFNRKNSKSFSDVTTSSDTTIPTSPTKGLQQKEIEQNLLRIIRHLEKFQNEKEMSVPEYVSEESSTGMSHEKVTFSTPSSRQRRNERKQAILSPTPPRQERFAC</sequence>
<organism evidence="2 3">
    <name type="scientific">Nitzschia inconspicua</name>
    <dbReference type="NCBI Taxonomy" id="303405"/>
    <lineage>
        <taxon>Eukaryota</taxon>
        <taxon>Sar</taxon>
        <taxon>Stramenopiles</taxon>
        <taxon>Ochrophyta</taxon>
        <taxon>Bacillariophyta</taxon>
        <taxon>Bacillariophyceae</taxon>
        <taxon>Bacillariophycidae</taxon>
        <taxon>Bacillariales</taxon>
        <taxon>Bacillariaceae</taxon>
        <taxon>Nitzschia</taxon>
    </lineage>
</organism>
<feature type="compositionally biased region" description="Polar residues" evidence="1">
    <location>
        <begin position="144"/>
        <end position="154"/>
    </location>
</feature>
<evidence type="ECO:0000256" key="1">
    <source>
        <dbReference type="SAM" id="MobiDB-lite"/>
    </source>
</evidence>